<organism evidence="1 2">
    <name type="scientific">Rhizophagus irregularis</name>
    <dbReference type="NCBI Taxonomy" id="588596"/>
    <lineage>
        <taxon>Eukaryota</taxon>
        <taxon>Fungi</taxon>
        <taxon>Fungi incertae sedis</taxon>
        <taxon>Mucoromycota</taxon>
        <taxon>Glomeromycotina</taxon>
        <taxon>Glomeromycetes</taxon>
        <taxon>Glomerales</taxon>
        <taxon>Glomeraceae</taxon>
        <taxon>Rhizophagus</taxon>
    </lineage>
</organism>
<dbReference type="Proteomes" id="UP000234323">
    <property type="component" value="Unassembled WGS sequence"/>
</dbReference>
<reference evidence="1 2" key="1">
    <citation type="submission" date="2015-10" db="EMBL/GenBank/DDBJ databases">
        <title>Genome analyses suggest a sexual origin of heterokaryosis in a supposedly ancient asexual fungus.</title>
        <authorList>
            <person name="Ropars J."/>
            <person name="Sedzielewska K."/>
            <person name="Noel J."/>
            <person name="Charron P."/>
            <person name="Farinelli L."/>
            <person name="Marton T."/>
            <person name="Kruger M."/>
            <person name="Pelin A."/>
            <person name="Brachmann A."/>
            <person name="Corradi N."/>
        </authorList>
    </citation>
    <scope>NUCLEOTIDE SEQUENCE [LARGE SCALE GENOMIC DNA]</scope>
    <source>
        <strain evidence="1 2">A4</strain>
    </source>
</reference>
<proteinExistence type="predicted"/>
<dbReference type="EMBL" id="LLXI01002801">
    <property type="protein sequence ID" value="PKY58004.1"/>
    <property type="molecule type" value="Genomic_DNA"/>
</dbReference>
<comment type="caution">
    <text evidence="1">The sequence shown here is derived from an EMBL/GenBank/DDBJ whole genome shotgun (WGS) entry which is preliminary data.</text>
</comment>
<dbReference type="AlphaFoldDB" id="A0A2I1HGL2"/>
<sequence>MQESETSNISNCQQDNNILLQKSIRLLVIDKLYPLCFITEYRDMLINKINKFYKKNQSFSETVSDWADHKMIHLYVNYEYNDYEDIETSGQECKAIETDNNVSSIEKSKKAIKNTTSITKRSSHRAKVKQLNNNNIEAIATIGQKHKAKEFNKDSSLAIR</sequence>
<evidence type="ECO:0000313" key="1">
    <source>
        <dbReference type="EMBL" id="PKY58004.1"/>
    </source>
</evidence>
<evidence type="ECO:0000313" key="2">
    <source>
        <dbReference type="Proteomes" id="UP000234323"/>
    </source>
</evidence>
<accession>A0A2I1HGL2</accession>
<gene>
    <name evidence="1" type="ORF">RhiirA4_479529</name>
</gene>
<protein>
    <submittedName>
        <fullName evidence="1">Uncharacterized protein</fullName>
    </submittedName>
</protein>
<name>A0A2I1HGL2_9GLOM</name>
<keyword evidence="2" id="KW-1185">Reference proteome</keyword>